<feature type="transmembrane region" description="Helical" evidence="9">
    <location>
        <begin position="457"/>
        <end position="476"/>
    </location>
</feature>
<feature type="transmembrane region" description="Helical" evidence="9">
    <location>
        <begin position="184"/>
        <end position="204"/>
    </location>
</feature>
<gene>
    <name evidence="11" type="ORF">JS528_00415</name>
</gene>
<proteinExistence type="inferred from homology"/>
<evidence type="ECO:0000256" key="4">
    <source>
        <dbReference type="ARBA" id="ARBA00022475"/>
    </source>
</evidence>
<keyword evidence="12" id="KW-1185">Reference proteome</keyword>
<feature type="transmembrane region" description="Helical" evidence="9">
    <location>
        <begin position="158"/>
        <end position="178"/>
    </location>
</feature>
<comment type="similarity">
    <text evidence="2">Belongs to the major facilitator superfamily. EmrB family.</text>
</comment>
<evidence type="ECO:0000256" key="1">
    <source>
        <dbReference type="ARBA" id="ARBA00004651"/>
    </source>
</evidence>
<feature type="transmembrane region" description="Helical" evidence="9">
    <location>
        <begin position="69"/>
        <end position="90"/>
    </location>
</feature>
<sequence>MSSVTPENQSSRSDRSVRTPLPQRRSVSLIPIVVMMVGSFTAILNQTLMTSALPHLMREFGITSNMAQWLSTGFMLTNGIMIPITAFLIQRFTTRQLFLYAVGMFLFGTLVCVAAPGFWVLLAGRVLQATGAGILMPLLQTVLFVTFPPERRGTAMGWFGLVIAFAPALGPTMSGFIIDFLPWRFLFVPLIVIAVVVLAVAVPTVRDVTTPTDPTIDVASVALSTLGFGGLLLGFSLAGQSGWTSPDTLGSLVVGVVALCLFIGRQLRLSRPMLDFRVFAKPMFTLPMIVVVLVFVTFITTMNILPMYIQDSLGMTALQSGLLLMGGGVAEGVFNPVAGRLFDRVGIRRIAPPAIALVAFSAFMLSRMGADTPAWWPALFFTLMMTGVAFCLMPLTTTALNQLTGPLIPHGTAMNNTLRQTMAAIGIAICFTVMTTHTLPASVAGSSEAGLAHGVDAVFMVSTAVSLLAFALSFLVRDGARQRR</sequence>
<protein>
    <submittedName>
        <fullName evidence="11">Multidrug efflux MFS transporter</fullName>
    </submittedName>
</protein>
<feature type="compositionally biased region" description="Polar residues" evidence="8">
    <location>
        <begin position="1"/>
        <end position="11"/>
    </location>
</feature>
<evidence type="ECO:0000256" key="3">
    <source>
        <dbReference type="ARBA" id="ARBA00022448"/>
    </source>
</evidence>
<keyword evidence="5 9" id="KW-0812">Transmembrane</keyword>
<feature type="transmembrane region" description="Helical" evidence="9">
    <location>
        <begin position="284"/>
        <end position="305"/>
    </location>
</feature>
<feature type="transmembrane region" description="Helical" evidence="9">
    <location>
        <begin position="421"/>
        <end position="445"/>
    </location>
</feature>
<dbReference type="NCBIfam" id="TIGR00711">
    <property type="entry name" value="efflux_EmrB"/>
    <property type="match status" value="1"/>
</dbReference>
<organism evidence="11 12">
    <name type="scientific">Bifidobacterium santillanense</name>
    <dbReference type="NCBI Taxonomy" id="2809028"/>
    <lineage>
        <taxon>Bacteria</taxon>
        <taxon>Bacillati</taxon>
        <taxon>Actinomycetota</taxon>
        <taxon>Actinomycetes</taxon>
        <taxon>Bifidobacteriales</taxon>
        <taxon>Bifidobacteriaceae</taxon>
        <taxon>Bifidobacterium</taxon>
    </lineage>
</organism>
<dbReference type="InterPro" id="IPR004638">
    <property type="entry name" value="EmrB-like"/>
</dbReference>
<feature type="transmembrane region" description="Helical" evidence="9">
    <location>
        <begin position="248"/>
        <end position="264"/>
    </location>
</feature>
<feature type="transmembrane region" description="Helical" evidence="9">
    <location>
        <begin position="350"/>
        <end position="368"/>
    </location>
</feature>
<keyword evidence="6 9" id="KW-1133">Transmembrane helix</keyword>
<dbReference type="EMBL" id="JAFEJS010000001">
    <property type="protein sequence ID" value="MBT1171844.1"/>
    <property type="molecule type" value="Genomic_DNA"/>
</dbReference>
<dbReference type="InterPro" id="IPR036259">
    <property type="entry name" value="MFS_trans_sf"/>
</dbReference>
<feature type="transmembrane region" description="Helical" evidence="9">
    <location>
        <begin position="126"/>
        <end position="146"/>
    </location>
</feature>
<evidence type="ECO:0000256" key="5">
    <source>
        <dbReference type="ARBA" id="ARBA00022692"/>
    </source>
</evidence>
<keyword evidence="4" id="KW-1003">Cell membrane</keyword>
<dbReference type="CDD" id="cd17503">
    <property type="entry name" value="MFS_LmrB_MDR_like"/>
    <property type="match status" value="1"/>
</dbReference>
<keyword evidence="3" id="KW-0813">Transport</keyword>
<keyword evidence="7 9" id="KW-0472">Membrane</keyword>
<evidence type="ECO:0000256" key="8">
    <source>
        <dbReference type="SAM" id="MobiDB-lite"/>
    </source>
</evidence>
<evidence type="ECO:0000256" key="7">
    <source>
        <dbReference type="ARBA" id="ARBA00023136"/>
    </source>
</evidence>
<comment type="caution">
    <text evidence="11">The sequence shown here is derived from an EMBL/GenBank/DDBJ whole genome shotgun (WGS) entry which is preliminary data.</text>
</comment>
<dbReference type="Pfam" id="PF07690">
    <property type="entry name" value="MFS_1"/>
    <property type="match status" value="1"/>
</dbReference>
<dbReference type="RefSeq" id="WP_214357133.1">
    <property type="nucleotide sequence ID" value="NZ_JAFEJS010000001.1"/>
</dbReference>
<reference evidence="11 12" key="1">
    <citation type="journal article" date="2021" name="Environ. Microbiol.">
        <title>Genetic insights into the dark matter of the mammalian gut microbiota through targeted genome reconstruction.</title>
        <authorList>
            <person name="Lugli G.A."/>
            <person name="Alessandri G."/>
            <person name="Milani C."/>
            <person name="Viappiani A."/>
            <person name="Fontana F."/>
            <person name="Tarracchini C."/>
            <person name="Mancabelli L."/>
            <person name="Argentini C."/>
            <person name="Ruiz L."/>
            <person name="Margolles A."/>
            <person name="van Sinderen D."/>
            <person name="Turroni F."/>
            <person name="Ventura M."/>
        </authorList>
    </citation>
    <scope>NUCLEOTIDE SEQUENCE [LARGE SCALE GENOMIC DNA]</scope>
    <source>
        <strain evidence="11 12">MA2</strain>
    </source>
</reference>
<evidence type="ECO:0000256" key="6">
    <source>
        <dbReference type="ARBA" id="ARBA00022989"/>
    </source>
</evidence>
<dbReference type="PANTHER" id="PTHR42718">
    <property type="entry name" value="MAJOR FACILITATOR SUPERFAMILY MULTIDRUG TRANSPORTER MFSC"/>
    <property type="match status" value="1"/>
</dbReference>
<dbReference type="InterPro" id="IPR020846">
    <property type="entry name" value="MFS_dom"/>
</dbReference>
<dbReference type="Gene3D" id="1.20.1720.10">
    <property type="entry name" value="Multidrug resistance protein D"/>
    <property type="match status" value="1"/>
</dbReference>
<evidence type="ECO:0000256" key="9">
    <source>
        <dbReference type="SAM" id="Phobius"/>
    </source>
</evidence>
<dbReference type="SUPFAM" id="SSF103473">
    <property type="entry name" value="MFS general substrate transporter"/>
    <property type="match status" value="1"/>
</dbReference>
<feature type="transmembrane region" description="Helical" evidence="9">
    <location>
        <begin position="374"/>
        <end position="400"/>
    </location>
</feature>
<feature type="transmembrane region" description="Helical" evidence="9">
    <location>
        <begin position="97"/>
        <end position="120"/>
    </location>
</feature>
<evidence type="ECO:0000313" key="11">
    <source>
        <dbReference type="EMBL" id="MBT1171844.1"/>
    </source>
</evidence>
<feature type="transmembrane region" description="Helical" evidence="9">
    <location>
        <begin position="317"/>
        <end position="338"/>
    </location>
</feature>
<feature type="domain" description="Major facilitator superfamily (MFS) profile" evidence="10">
    <location>
        <begin position="31"/>
        <end position="481"/>
    </location>
</feature>
<dbReference type="PANTHER" id="PTHR42718:SF9">
    <property type="entry name" value="MAJOR FACILITATOR SUPERFAMILY MULTIDRUG TRANSPORTER MFSC"/>
    <property type="match status" value="1"/>
</dbReference>
<dbReference type="Gene3D" id="1.20.1250.20">
    <property type="entry name" value="MFS general substrate transporter like domains"/>
    <property type="match status" value="1"/>
</dbReference>
<name>A0ABS5ULT7_9BIFI</name>
<evidence type="ECO:0000256" key="2">
    <source>
        <dbReference type="ARBA" id="ARBA00008537"/>
    </source>
</evidence>
<dbReference type="InterPro" id="IPR011701">
    <property type="entry name" value="MFS"/>
</dbReference>
<dbReference type="Proteomes" id="UP000773064">
    <property type="component" value="Unassembled WGS sequence"/>
</dbReference>
<feature type="region of interest" description="Disordered" evidence="8">
    <location>
        <begin position="1"/>
        <end position="20"/>
    </location>
</feature>
<comment type="subcellular location">
    <subcellularLocation>
        <location evidence="1">Cell membrane</location>
        <topology evidence="1">Multi-pass membrane protein</topology>
    </subcellularLocation>
</comment>
<feature type="transmembrane region" description="Helical" evidence="9">
    <location>
        <begin position="216"/>
        <end position="236"/>
    </location>
</feature>
<feature type="transmembrane region" description="Helical" evidence="9">
    <location>
        <begin position="27"/>
        <end position="49"/>
    </location>
</feature>
<dbReference type="PRINTS" id="PR01036">
    <property type="entry name" value="TCRTETB"/>
</dbReference>
<evidence type="ECO:0000259" key="10">
    <source>
        <dbReference type="PROSITE" id="PS50850"/>
    </source>
</evidence>
<dbReference type="PROSITE" id="PS50850">
    <property type="entry name" value="MFS"/>
    <property type="match status" value="1"/>
</dbReference>
<evidence type="ECO:0000313" key="12">
    <source>
        <dbReference type="Proteomes" id="UP000773064"/>
    </source>
</evidence>
<accession>A0ABS5ULT7</accession>